<organism evidence="2 3">
    <name type="scientific">Lepeophtheirus salmonis</name>
    <name type="common">Salmon louse</name>
    <name type="synonym">Caligus salmonis</name>
    <dbReference type="NCBI Taxonomy" id="72036"/>
    <lineage>
        <taxon>Eukaryota</taxon>
        <taxon>Metazoa</taxon>
        <taxon>Ecdysozoa</taxon>
        <taxon>Arthropoda</taxon>
        <taxon>Crustacea</taxon>
        <taxon>Multicrustacea</taxon>
        <taxon>Hexanauplia</taxon>
        <taxon>Copepoda</taxon>
        <taxon>Siphonostomatoida</taxon>
        <taxon>Caligidae</taxon>
        <taxon>Lepeophtheirus</taxon>
    </lineage>
</organism>
<accession>A0A7R8CXV8</accession>
<dbReference type="Proteomes" id="UP000675881">
    <property type="component" value="Chromosome 6"/>
</dbReference>
<dbReference type="Pfam" id="PF18701">
    <property type="entry name" value="DUF5641"/>
    <property type="match status" value="1"/>
</dbReference>
<dbReference type="EMBL" id="HG994585">
    <property type="protein sequence ID" value="CAF2965708.1"/>
    <property type="molecule type" value="Genomic_DNA"/>
</dbReference>
<name>A0A7R8CXV8_LEPSM</name>
<evidence type="ECO:0000313" key="2">
    <source>
        <dbReference type="EMBL" id="CAF2965708.1"/>
    </source>
</evidence>
<feature type="domain" description="DUF5641" evidence="1">
    <location>
        <begin position="679"/>
        <end position="722"/>
    </location>
</feature>
<dbReference type="PANTHER" id="PTHR47331:SF1">
    <property type="entry name" value="GAG-LIKE PROTEIN"/>
    <property type="match status" value="1"/>
</dbReference>
<reference evidence="2" key="1">
    <citation type="submission" date="2021-02" db="EMBL/GenBank/DDBJ databases">
        <authorList>
            <person name="Bekaert M."/>
        </authorList>
    </citation>
    <scope>NUCLEOTIDE SEQUENCE</scope>
    <source>
        <strain evidence="2">IoA-00</strain>
    </source>
</reference>
<gene>
    <name evidence="2" type="ORF">LSAA_11293</name>
</gene>
<dbReference type="AlphaFoldDB" id="A0A7R8CXV8"/>
<evidence type="ECO:0000313" key="3">
    <source>
        <dbReference type="Proteomes" id="UP000675881"/>
    </source>
</evidence>
<dbReference type="PANTHER" id="PTHR47331">
    <property type="entry name" value="PHD-TYPE DOMAIN-CONTAINING PROTEIN"/>
    <property type="match status" value="1"/>
</dbReference>
<sequence length="738" mass="85561">MKSLVLSIERFRDRMRIIGEAEYVDKGILIEDVITHTLPQRLSELFIIMKKGYNVDELVLFLRENAYSCRKRNDVRTQYHSLSSMFNNKEAVKMEYDCGCSNNCYNLTKCKKFVILSVKERQSIIAKRRVCFRCLKVGHKRYMCPQYCNLSNRHNHHTLLRIPIKRHNEMENTNVNTLQVKKKVRLPVVMIEIQDWEGLWRQVRALIDSGSDTSLRRKDLVSQLGLNEIPDKICYEVAGGKLHKEQTRKYHVIVRCKTYGKSQELENKLIYELEENEFIQEVNPKDNKEGFYLNIRGVLKTTSKSTPLRIVCNSPKEVWPGFTYNDCFEKGPDLTNRVIEVPIRFRRDKVAFHGAISKKFNRIFIKDDDRKCQRIVGRNADERANSKTYEWTRLIIVDKPSPDLSRSAVRFIAEKYANEFSEARRVLFEDTYVDDVATSVESDEAASKIMMDVDCVLQCGVLGHNWDVESDYIRLGVRGWPNFIKVNKRTILSAIARIWDPLGIVPSESKKPAGGLTKHITVNDLKIWHQGPSFLYSEDWPEDPQDIYVNVRKDLEIKENKHLGKKCRRKIGTICVDFEKDDSLKTLGVKSEDTLLWKDVLHKVNKEDNMGGKLKIVRALQWNVAFKNIEFRRLCPVYDAIDEVYRAANPLDEAGFFTPNSLLYGERIIVDQLEEAESSYLCVWKAGIVTKTYSGEDGFVRKVKIRASTGEYDCPISKLCLLATGRELEDDSILQKKT</sequence>
<proteinExistence type="predicted"/>
<dbReference type="InterPro" id="IPR040676">
    <property type="entry name" value="DUF5641"/>
</dbReference>
<dbReference type="OrthoDB" id="6381828at2759"/>
<keyword evidence="3" id="KW-1185">Reference proteome</keyword>
<evidence type="ECO:0000259" key="1">
    <source>
        <dbReference type="Pfam" id="PF18701"/>
    </source>
</evidence>
<protein>
    <submittedName>
        <fullName evidence="2">(salmon louse) hypothetical protein</fullName>
    </submittedName>
</protein>